<feature type="compositionally biased region" description="Low complexity" evidence="4">
    <location>
        <begin position="2005"/>
        <end position="2016"/>
    </location>
</feature>
<sequence>MATFAVALTPTAALAAPPANDDFENAQVLSGPGVVTGTNVDATTQDGEPVRHITDDNVDYAPTASVWYQWTSPDVPSPSEMLLTTRGSEFDTVLTVFTGGPGLTDLTEVVGDDDFDQAAGHSRLRFQPTQDTVYYFAVDSCCDGNAYGSGSIRLRLAELSGQGSIDGFVTAPGGGGVDGFCVIAVDDTGEQVSTTGYTDPTGEYIINSVEAGPDRHLKFYNCMGTTTYAGEYNGDAQTLAAAPDIAIANGQTLHVNATMDPGGSISGVLSPDDAGSASSVADICVRVTMVGEPDNGFEAQATTNASGQYTVTGLDGGSYRVRFGGYCAPNSAFAPEYYDDAQDVADADLVVVTEGSDTGGIDAGLGVAPGAISGTVREWQVGPGIANICVRAVGPSYTSPTVFTDANGDYTIPNVPPGTDHIVRFTDCNTAVNPLTTQWYDQALTVSEADPITVTSGSTTPSIDASMFHAAEIGGHVTDSAGSARAGVCVDVYQSGGSLVRGTTTAVDGGWTAPVAPGNYAVSFYSCGPGPAFQDLWWHSRTDLSAADDVFVDQGDVVTDLDQLLPDDGLITGRVTNGGGAPLRDICVTAFEDDTSVVAAQDFTDAYGFFDLGVAAGDYDVQYLDCDDLYREQWYDGKPDQATADTITVPTDSTVRASATLARWGTISGLITDEDDQPVTGICVSTYDANGVQLGNEIENRADGTYTVGGMSTGSYRVRYQDCSSGVYGTEFYDNKLDLATADGVPVTLGTDHGGVNAVLHSDPPTNEVLPAIDGVAQVGVTLRADPGQWTHDPATYDYQWYRCDPSGVTCNPVNSAGASYFVTPGDAGQRIRVDVTATNTVGSETATAPLSGIVGSGPPENDDIADRTTLSGSLPVHVIGTNVDATREPGEPAHGGFTIGASVWYQWTAPSGASAIDMAQIDTSASDYLSTISVYTGTSPVFADLELVAQDSYLSSASEVVTWEPVAGTTYYIAIDGSWDSTNSRPFEGTIDLKLAAVSGISGTVTDTNGDPIRDICVTATGDTGNSVLTAADGTYLMPLDPGNYIVDYTDCAYEYQDQWFDLANDEEDATPVHVSAETLTPEIDATLTRLVDFGSIAGTVTNEQGDPLPNICVYVMLDSGGFGGSTWTADDGTFLVRGLGDPDFPDDVVQYDVSYSDCSGFYGDENYDNKINGDVDPVGVRLDEHVTGIDAVLQHDPPENLSVPTIAGKARVGGLLKASHGTWVHEPSVFTFQWFRCEADGTGCVAADDGDARRYRIAPADEGYRFQVEVTAQNSIGTATATSAQTAVVDNGAPANDDIADRQVLAGPMPIVATGDNVNATREVGEPDHLGFIEGASVWYEWTAPSSGLPDRVSVSLAGSSFDTTLSIYDGTPSPFTGLDLVAENDQYSDETSVATFEPVPGTTYYIAVDGFADDITHEIDMGSIDLRLNAATGVEGTVVDEDGLPIRDICVTATQDPGPEPDGPQVFTAADGTYFLELPPGTWYVDFFDCANQYEEQWFDGEGSYQTATPITVTDGLVEPGVDATMVEIAPFGTIAGTVLNEADEPIPDICVVAIDFSTGSYGEGCTDANGTYLIRGLGDPDNPTDQFEYVVGFQDCGCFYGTEFYDNKLDPSDADLVSVALDQHVTGIDATLQSDAPTNVTRPAVQGSTVVGSTLSATNGQWNHEPSFFEYQWQRCSSGTCAPIAGAESDEYISTPDDVGMLLRVTVTATNSIGSTGSLSTPSDVIGAPGSLTQPVVSGTTSTGSTLSVTDGTWSGSPTSFSYQWQRCTSAAACSPIGGAAGSSYVITGADSGFQLRATVTATNAAGSNSRMSTSSGTVGAPGSLTQPVVSGSSAVGSTLSVSDGTWSGSPSSFGYQWLRCDGGVSSCTPISGAQASSYVSTPSDSGFYLRANVTATNASGSTSRTSGPSGLIGAPGSLTQPQLSGSTSVGSTMSVSDGTWSGSPSSFTYQWLRCDSGASNCTQIPGAQASTYVTTDSDIGSRLRANVTAINSVGGNSRQSSPSGLIGSPSSTQQPYIEGDPATGSTLTVREGLWTGSPSGYAYQWLRCDTDAASCDVIAGAESSTYVTTLDDVGHRLRVAVTASNASGGGARHSTPTGIIGAPRSTSQPIASGSTTVGGILSVTTGTWNDNPTAYAYQWLRCDTSAGACTEIDGADSSTYVTTVDDVGHRLRARVTATNAIGDTSRQSTPTGVVT</sequence>
<evidence type="ECO:0000256" key="2">
    <source>
        <dbReference type="ARBA" id="ARBA00012595"/>
    </source>
</evidence>
<feature type="domain" description="Fibronectin type-III" evidence="6">
    <location>
        <begin position="1732"/>
        <end position="1828"/>
    </location>
</feature>
<dbReference type="InterPro" id="IPR003961">
    <property type="entry name" value="FN3_dom"/>
</dbReference>
<dbReference type="InterPro" id="IPR039640">
    <property type="entry name" value="SCAB"/>
</dbReference>
<dbReference type="PANTHER" id="PTHR31172">
    <property type="entry name" value="STOMATAL CLOSURE-RELATED ACTIN-BINDING PROTEIN 1"/>
    <property type="match status" value="1"/>
</dbReference>
<dbReference type="Gene3D" id="2.60.40.10">
    <property type="entry name" value="Immunoglobulins"/>
    <property type="match status" value="2"/>
</dbReference>
<dbReference type="EMBL" id="JBHSMD010000002">
    <property type="protein sequence ID" value="MFC5492738.1"/>
    <property type="molecule type" value="Genomic_DNA"/>
</dbReference>
<evidence type="ECO:0000256" key="3">
    <source>
        <dbReference type="ARBA" id="ARBA00030238"/>
    </source>
</evidence>
<feature type="region of interest" description="Disordered" evidence="4">
    <location>
        <begin position="1997"/>
        <end position="2029"/>
    </location>
</feature>
<feature type="compositionally biased region" description="Low complexity" evidence="4">
    <location>
        <begin position="1929"/>
        <end position="1941"/>
    </location>
</feature>
<dbReference type="InterPro" id="IPR013783">
    <property type="entry name" value="Ig-like_fold"/>
</dbReference>
<dbReference type="Pfam" id="PF23197">
    <property type="entry name" value="IG_AIR9"/>
    <property type="match status" value="1"/>
</dbReference>
<proteinExistence type="predicted"/>
<name>A0ABW0MZ61_9ACTN</name>
<dbReference type="InterPro" id="IPR008969">
    <property type="entry name" value="CarboxyPept-like_regulatory"/>
</dbReference>
<dbReference type="Gene3D" id="2.60.40.2700">
    <property type="match status" value="8"/>
</dbReference>
<dbReference type="PANTHER" id="PTHR31172:SF3">
    <property type="entry name" value="STOMATAL CLOSURE-RELATED ACTIN-BINDING PROTEIN 1"/>
    <property type="match status" value="1"/>
</dbReference>
<feature type="signal peptide" evidence="5">
    <location>
        <begin position="1"/>
        <end position="15"/>
    </location>
</feature>
<evidence type="ECO:0000256" key="4">
    <source>
        <dbReference type="SAM" id="MobiDB-lite"/>
    </source>
</evidence>
<evidence type="ECO:0000259" key="6">
    <source>
        <dbReference type="PROSITE" id="PS50853"/>
    </source>
</evidence>
<comment type="catalytic activity">
    <reaction evidence="1">
        <text>Endohydrolysis of (1-&gt;4)-alpha-D-glucosidic linkages in polysaccharides containing three or more (1-&gt;4)-alpha-linked D-glucose units.</text>
        <dbReference type="EC" id="3.2.1.1"/>
    </reaction>
</comment>
<dbReference type="InterPro" id="IPR013784">
    <property type="entry name" value="Carb-bd-like_fold"/>
</dbReference>
<feature type="compositionally biased region" description="Polar residues" evidence="4">
    <location>
        <begin position="2109"/>
        <end position="2118"/>
    </location>
</feature>
<feature type="region of interest" description="Disordered" evidence="4">
    <location>
        <begin position="1903"/>
        <end position="1942"/>
    </location>
</feature>
<organism evidence="7 8">
    <name type="scientific">Nocardioides caricicola</name>
    <dbReference type="NCBI Taxonomy" id="634770"/>
    <lineage>
        <taxon>Bacteria</taxon>
        <taxon>Bacillati</taxon>
        <taxon>Actinomycetota</taxon>
        <taxon>Actinomycetes</taxon>
        <taxon>Propionibacteriales</taxon>
        <taxon>Nocardioidaceae</taxon>
        <taxon>Nocardioides</taxon>
    </lineage>
</organism>
<gene>
    <name evidence="7" type="ORF">ACFPKY_06495</name>
</gene>
<dbReference type="SUPFAM" id="SSF49452">
    <property type="entry name" value="Starch-binding domain-like"/>
    <property type="match status" value="1"/>
</dbReference>
<feature type="region of interest" description="Disordered" evidence="4">
    <location>
        <begin position="2091"/>
        <end position="2118"/>
    </location>
</feature>
<comment type="caution">
    <text evidence="7">The sequence shown here is derived from an EMBL/GenBank/DDBJ whole genome shotgun (WGS) entry which is preliminary data.</text>
</comment>
<reference evidence="8" key="1">
    <citation type="journal article" date="2019" name="Int. J. Syst. Evol. Microbiol.">
        <title>The Global Catalogue of Microorganisms (GCM) 10K type strain sequencing project: providing services to taxonomists for standard genome sequencing and annotation.</title>
        <authorList>
            <consortium name="The Broad Institute Genomics Platform"/>
            <consortium name="The Broad Institute Genome Sequencing Center for Infectious Disease"/>
            <person name="Wu L."/>
            <person name="Ma J."/>
        </authorList>
    </citation>
    <scope>NUCLEOTIDE SEQUENCE [LARGE SCALE GENOMIC DNA]</scope>
    <source>
        <strain evidence="8">KACC 13778</strain>
    </source>
</reference>
<dbReference type="Proteomes" id="UP001595956">
    <property type="component" value="Unassembled WGS sequence"/>
</dbReference>
<evidence type="ECO:0000313" key="7">
    <source>
        <dbReference type="EMBL" id="MFC5492738.1"/>
    </source>
</evidence>
<accession>A0ABW0MZ61</accession>
<dbReference type="RefSeq" id="WP_345171187.1">
    <property type="nucleotide sequence ID" value="NZ_BAABFQ010000003.1"/>
</dbReference>
<keyword evidence="8" id="KW-1185">Reference proteome</keyword>
<dbReference type="SUPFAM" id="SSF49464">
    <property type="entry name" value="Carboxypeptidase regulatory domain-like"/>
    <property type="match status" value="4"/>
</dbReference>
<dbReference type="EC" id="3.2.1.1" evidence="2"/>
<evidence type="ECO:0000256" key="1">
    <source>
        <dbReference type="ARBA" id="ARBA00000548"/>
    </source>
</evidence>
<dbReference type="PROSITE" id="PS50853">
    <property type="entry name" value="FN3"/>
    <property type="match status" value="2"/>
</dbReference>
<dbReference type="Pfam" id="PF13620">
    <property type="entry name" value="CarboxypepD_reg"/>
    <property type="match status" value="1"/>
</dbReference>
<feature type="chain" id="PRO_5046203138" description="alpha-amylase" evidence="5">
    <location>
        <begin position="16"/>
        <end position="2200"/>
    </location>
</feature>
<feature type="domain" description="Fibronectin type-III" evidence="6">
    <location>
        <begin position="1919"/>
        <end position="2016"/>
    </location>
</feature>
<keyword evidence="5" id="KW-0732">Signal</keyword>
<dbReference type="Gene3D" id="2.60.40.1120">
    <property type="entry name" value="Carboxypeptidase-like, regulatory domain"/>
    <property type="match status" value="2"/>
</dbReference>
<feature type="compositionally biased region" description="Low complexity" evidence="4">
    <location>
        <begin position="1904"/>
        <end position="1914"/>
    </location>
</feature>
<evidence type="ECO:0000256" key="5">
    <source>
        <dbReference type="SAM" id="SignalP"/>
    </source>
</evidence>
<protein>
    <recommendedName>
        <fullName evidence="2">alpha-amylase</fullName>
        <ecNumber evidence="2">3.2.1.1</ecNumber>
    </recommendedName>
    <alternativeName>
        <fullName evidence="3">1,4-alpha-D-glucan glucanohydrolase</fullName>
    </alternativeName>
</protein>
<evidence type="ECO:0000313" key="8">
    <source>
        <dbReference type="Proteomes" id="UP001595956"/>
    </source>
</evidence>
<dbReference type="InterPro" id="IPR056284">
    <property type="entry name" value="AIR9-like_A9"/>
</dbReference>